<evidence type="ECO:0000313" key="2">
    <source>
        <dbReference type="EMBL" id="ETV91375.1"/>
    </source>
</evidence>
<accession>A0A024TB67</accession>
<dbReference type="GeneID" id="20091102"/>
<protein>
    <recommendedName>
        <fullName evidence="3">BZIP domain-containing protein</fullName>
    </recommendedName>
</protein>
<dbReference type="EMBL" id="KI914011">
    <property type="protein sequence ID" value="ETV91375.1"/>
    <property type="molecule type" value="Genomic_DNA"/>
</dbReference>
<name>A0A024TB67_9STRA</name>
<dbReference type="RefSeq" id="XP_008880003.1">
    <property type="nucleotide sequence ID" value="XM_008881781.1"/>
</dbReference>
<gene>
    <name evidence="2" type="ORF">H310_14052</name>
</gene>
<reference evidence="2" key="1">
    <citation type="submission" date="2013-12" db="EMBL/GenBank/DDBJ databases">
        <title>The Genome Sequence of Aphanomyces invadans NJM9701.</title>
        <authorList>
            <consortium name="The Broad Institute Genomics Platform"/>
            <person name="Russ C."/>
            <person name="Tyler B."/>
            <person name="van West P."/>
            <person name="Dieguez-Uribeondo J."/>
            <person name="Young S.K."/>
            <person name="Zeng Q."/>
            <person name="Gargeya S."/>
            <person name="Fitzgerald M."/>
            <person name="Abouelleil A."/>
            <person name="Alvarado L."/>
            <person name="Chapman S.B."/>
            <person name="Gainer-Dewar J."/>
            <person name="Goldberg J."/>
            <person name="Griggs A."/>
            <person name="Gujja S."/>
            <person name="Hansen M."/>
            <person name="Howarth C."/>
            <person name="Imamovic A."/>
            <person name="Ireland A."/>
            <person name="Larimer J."/>
            <person name="McCowan C."/>
            <person name="Murphy C."/>
            <person name="Pearson M."/>
            <person name="Poon T.W."/>
            <person name="Priest M."/>
            <person name="Roberts A."/>
            <person name="Saif S."/>
            <person name="Shea T."/>
            <person name="Sykes S."/>
            <person name="Wortman J."/>
            <person name="Nusbaum C."/>
            <person name="Birren B."/>
        </authorList>
    </citation>
    <scope>NUCLEOTIDE SEQUENCE [LARGE SCALE GENOMIC DNA]</scope>
    <source>
        <strain evidence="2">NJM9701</strain>
    </source>
</reference>
<dbReference type="VEuPathDB" id="FungiDB:H310_14052"/>
<keyword evidence="1" id="KW-0732">Signal</keyword>
<evidence type="ECO:0000256" key="1">
    <source>
        <dbReference type="SAM" id="SignalP"/>
    </source>
</evidence>
<proteinExistence type="predicted"/>
<dbReference type="OrthoDB" id="78677at2759"/>
<dbReference type="AlphaFoldDB" id="A0A024TB67"/>
<evidence type="ECO:0008006" key="3">
    <source>
        <dbReference type="Google" id="ProtNLM"/>
    </source>
</evidence>
<sequence length="126" mass="14076">MSPTQWVEINMVIMLILNQLPSPSLGNVAPVTAMSGRPTMSPLDTIALPGGLQSATLAEIESRQRSNIQAARDAFDSMHKEMAAVNAKKRERSKRSHDARRGVQMAQFVVGDYVLYQDVWQHQRRS</sequence>
<feature type="chain" id="PRO_5001534168" description="BZIP domain-containing protein" evidence="1">
    <location>
        <begin position="27"/>
        <end position="126"/>
    </location>
</feature>
<organism evidence="2">
    <name type="scientific">Aphanomyces invadans</name>
    <dbReference type="NCBI Taxonomy" id="157072"/>
    <lineage>
        <taxon>Eukaryota</taxon>
        <taxon>Sar</taxon>
        <taxon>Stramenopiles</taxon>
        <taxon>Oomycota</taxon>
        <taxon>Saprolegniomycetes</taxon>
        <taxon>Saprolegniales</taxon>
        <taxon>Verrucalvaceae</taxon>
        <taxon>Aphanomyces</taxon>
    </lineage>
</organism>
<feature type="signal peptide" evidence="1">
    <location>
        <begin position="1"/>
        <end position="26"/>
    </location>
</feature>